<name>A0AAD4AEM5_9GAMM</name>
<dbReference type="AlphaFoldDB" id="A0AAD4AEM5"/>
<sequence>MPKCWQFWHLIIQNPDMFYRGFFMAFMRYPFCKIQCCTFQISMLNTNRGYFSQLTK</sequence>
<reference evidence="1" key="2">
    <citation type="submission" date="2015-03" db="EMBL/GenBank/DDBJ databases">
        <title>Genome sequence of Pseudoalteromonas citrea.</title>
        <authorList>
            <person name="Xie B.-B."/>
            <person name="Rong J.-C."/>
            <person name="Qin Q.-L."/>
            <person name="Zhang Y.-Z."/>
        </authorList>
    </citation>
    <scope>NUCLEOTIDE SEQUENCE</scope>
    <source>
        <strain evidence="1">DSM 8771</strain>
    </source>
</reference>
<evidence type="ECO:0000313" key="1">
    <source>
        <dbReference type="EMBL" id="KAF7764540.1"/>
    </source>
</evidence>
<gene>
    <name evidence="1" type="ORF">PCIT_b0570</name>
</gene>
<accession>A0AAD4AEM5</accession>
<reference evidence="1" key="1">
    <citation type="journal article" date="2012" name="J. Bacteriol.">
        <title>Genome sequences of type strains of seven species of the marine bacterium Pseudoalteromonas.</title>
        <authorList>
            <person name="Xie B.B."/>
            <person name="Shu Y.L."/>
            <person name="Qin Q.L."/>
            <person name="Rong J.C."/>
            <person name="Zhang X.Y."/>
            <person name="Chen X.L."/>
            <person name="Shi M."/>
            <person name="He H.L."/>
            <person name="Zhou B.C."/>
            <person name="Zhang Y.Z."/>
        </authorList>
    </citation>
    <scope>NUCLEOTIDE SEQUENCE</scope>
    <source>
        <strain evidence="1">DSM 8771</strain>
    </source>
</reference>
<dbReference type="Proteomes" id="UP000016487">
    <property type="component" value="Unassembled WGS sequence"/>
</dbReference>
<evidence type="ECO:0000313" key="2">
    <source>
        <dbReference type="Proteomes" id="UP000016487"/>
    </source>
</evidence>
<dbReference type="EMBL" id="AHBZ03000027">
    <property type="protein sequence ID" value="KAF7764540.1"/>
    <property type="molecule type" value="Genomic_DNA"/>
</dbReference>
<organism evidence="1 2">
    <name type="scientific">Pseudoalteromonas citrea</name>
    <dbReference type="NCBI Taxonomy" id="43655"/>
    <lineage>
        <taxon>Bacteria</taxon>
        <taxon>Pseudomonadati</taxon>
        <taxon>Pseudomonadota</taxon>
        <taxon>Gammaproteobacteria</taxon>
        <taxon>Alteromonadales</taxon>
        <taxon>Pseudoalteromonadaceae</taxon>
        <taxon>Pseudoalteromonas</taxon>
    </lineage>
</organism>
<protein>
    <submittedName>
        <fullName evidence="1">Uncharacterized protein</fullName>
    </submittedName>
</protein>
<proteinExistence type="predicted"/>
<comment type="caution">
    <text evidence="1">The sequence shown here is derived from an EMBL/GenBank/DDBJ whole genome shotgun (WGS) entry which is preliminary data.</text>
</comment>